<dbReference type="Proteomes" id="UP001652740">
    <property type="component" value="Unplaced"/>
</dbReference>
<dbReference type="PANTHER" id="PTHR48043">
    <property type="entry name" value="EG:EG0003.4 PROTEIN-RELATED"/>
    <property type="match status" value="1"/>
</dbReference>
<evidence type="ECO:0000256" key="4">
    <source>
        <dbReference type="RuleBase" id="RU003718"/>
    </source>
</evidence>
<dbReference type="Gene3D" id="3.40.50.2000">
    <property type="entry name" value="Glycogen Phosphorylase B"/>
    <property type="match status" value="2"/>
</dbReference>
<comment type="similarity">
    <text evidence="1 4">Belongs to the UDP-glycosyltransferase family.</text>
</comment>
<evidence type="ECO:0000313" key="7">
    <source>
        <dbReference type="RefSeq" id="XP_026761867.2"/>
    </source>
</evidence>
<accession>A0A6J1X6I8</accession>
<dbReference type="InParanoid" id="A0A6J1X6I8"/>
<dbReference type="InterPro" id="IPR050271">
    <property type="entry name" value="UDP-glycosyltransferase"/>
</dbReference>
<keyword evidence="3 4" id="KW-0808">Transferase</keyword>
<keyword evidence="5" id="KW-0812">Transmembrane</keyword>
<gene>
    <name evidence="7" type="primary">LOC113520668</name>
</gene>
<dbReference type="AlphaFoldDB" id="A0A6J1X6I8"/>
<feature type="transmembrane region" description="Helical" evidence="5">
    <location>
        <begin position="486"/>
        <end position="510"/>
    </location>
</feature>
<keyword evidence="6" id="KW-1185">Reference proteome</keyword>
<dbReference type="SUPFAM" id="SSF53756">
    <property type="entry name" value="UDP-Glycosyltransferase/glycogen phosphorylase"/>
    <property type="match status" value="1"/>
</dbReference>
<proteinExistence type="inferred from homology"/>
<evidence type="ECO:0000256" key="1">
    <source>
        <dbReference type="ARBA" id="ARBA00009995"/>
    </source>
</evidence>
<dbReference type="GO" id="GO:0015020">
    <property type="term" value="F:glucuronosyltransferase activity"/>
    <property type="evidence" value="ECO:0007669"/>
    <property type="project" value="UniProtKB-EC"/>
</dbReference>
<name>A0A6J1X6I8_GALME</name>
<keyword evidence="5" id="KW-1133">Transmembrane helix</keyword>
<dbReference type="InterPro" id="IPR002213">
    <property type="entry name" value="UDP_glucos_trans"/>
</dbReference>
<dbReference type="CDD" id="cd03784">
    <property type="entry name" value="GT1_Gtf-like"/>
    <property type="match status" value="1"/>
</dbReference>
<evidence type="ECO:0000256" key="3">
    <source>
        <dbReference type="ARBA" id="ARBA00022679"/>
    </source>
</evidence>
<dbReference type="EC" id="2.4.1.17" evidence="5"/>
<dbReference type="KEGG" id="gmw:113520668"/>
<dbReference type="InterPro" id="IPR035595">
    <property type="entry name" value="UDP_glycos_trans_CS"/>
</dbReference>
<sequence length="524" mass="60789">MAILRTCVFLVSVLGYCLGANILYLIPFTAKSHYIMQRPIGLELSYRGHNVTVVTAHKEVEHPPNYHQVMVDNKQIWDVLGIKRPNVFTMVDMTSEEFHKNILWSGGLAFTEVALNSSEVQKFLKQDHTFDLVISEQFFQESMYVLAHKYNAPLILITTFGNCMRHNIISRNPLQLSTVVSEFLDVREPMSFWGRMRNFYFTLYEFVVWKYWYLEKQEALVKKYIPNLREPVPSLYDIQKNTSLMLINGHFSFDNAAAYGPNIIEIGGLHLTLTRSNVSLPKDLQNLLDGAKNGVVYVNFGSNVRSSELPIDKKNAFLNVFRRLKQTVIWKWEEDSLENKPDNLFIRKWLPQKEILSHPNIKVFISHGGLIGTQEAIFHGVPIVGIPIYADQFNNLLQAQEIGFGRILEYHSINEENLWNILNDVLKSSSYKNKAREVSARFKDRPMSAIDTAMFWIEYVLRNKGAPYMKTPGLKLNWFAHHMLDVYAFIFTLFIALIFVIKIIISTILFKKESPKRENKKKYN</sequence>
<protein>
    <recommendedName>
        <fullName evidence="5">UDP-glucuronosyltransferase</fullName>
        <ecNumber evidence="5">2.4.1.17</ecNumber>
    </recommendedName>
</protein>
<comment type="catalytic activity">
    <reaction evidence="5">
        <text>glucuronate acceptor + UDP-alpha-D-glucuronate = acceptor beta-D-glucuronoside + UDP + H(+)</text>
        <dbReference type="Rhea" id="RHEA:21032"/>
        <dbReference type="ChEBI" id="CHEBI:15378"/>
        <dbReference type="ChEBI" id="CHEBI:58052"/>
        <dbReference type="ChEBI" id="CHEBI:58223"/>
        <dbReference type="ChEBI" id="CHEBI:132367"/>
        <dbReference type="ChEBI" id="CHEBI:132368"/>
        <dbReference type="EC" id="2.4.1.17"/>
    </reaction>
</comment>
<organism evidence="6 7">
    <name type="scientific">Galleria mellonella</name>
    <name type="common">Greater wax moth</name>
    <dbReference type="NCBI Taxonomy" id="7137"/>
    <lineage>
        <taxon>Eukaryota</taxon>
        <taxon>Metazoa</taxon>
        <taxon>Ecdysozoa</taxon>
        <taxon>Arthropoda</taxon>
        <taxon>Hexapoda</taxon>
        <taxon>Insecta</taxon>
        <taxon>Pterygota</taxon>
        <taxon>Neoptera</taxon>
        <taxon>Endopterygota</taxon>
        <taxon>Lepidoptera</taxon>
        <taxon>Glossata</taxon>
        <taxon>Ditrysia</taxon>
        <taxon>Pyraloidea</taxon>
        <taxon>Pyralidae</taxon>
        <taxon>Galleriinae</taxon>
        <taxon>Galleria</taxon>
    </lineage>
</organism>
<comment type="subcellular location">
    <subcellularLocation>
        <location evidence="5">Membrane</location>
        <topology evidence="5">Single-pass membrane protein</topology>
    </subcellularLocation>
</comment>
<reference evidence="7" key="1">
    <citation type="submission" date="2025-08" db="UniProtKB">
        <authorList>
            <consortium name="RefSeq"/>
        </authorList>
    </citation>
    <scope>IDENTIFICATION</scope>
    <source>
        <tissue evidence="7">Whole larvae</tissue>
    </source>
</reference>
<dbReference type="PROSITE" id="PS00375">
    <property type="entry name" value="UDPGT"/>
    <property type="match status" value="1"/>
</dbReference>
<dbReference type="Pfam" id="PF00201">
    <property type="entry name" value="UDPGT"/>
    <property type="match status" value="1"/>
</dbReference>
<dbReference type="FunCoup" id="A0A6J1X6I8">
    <property type="interactions" value="233"/>
</dbReference>
<evidence type="ECO:0000313" key="6">
    <source>
        <dbReference type="Proteomes" id="UP001652740"/>
    </source>
</evidence>
<keyword evidence="2 4" id="KW-0328">Glycosyltransferase</keyword>
<keyword evidence="5" id="KW-0472">Membrane</keyword>
<dbReference type="GO" id="GO:0016020">
    <property type="term" value="C:membrane"/>
    <property type="evidence" value="ECO:0007669"/>
    <property type="project" value="UniProtKB-SubCell"/>
</dbReference>
<evidence type="ECO:0000256" key="2">
    <source>
        <dbReference type="ARBA" id="ARBA00022676"/>
    </source>
</evidence>
<dbReference type="RefSeq" id="XP_026761867.2">
    <property type="nucleotide sequence ID" value="XM_026906066.3"/>
</dbReference>
<dbReference type="GeneID" id="113520668"/>
<evidence type="ECO:0000256" key="5">
    <source>
        <dbReference type="RuleBase" id="RU362059"/>
    </source>
</evidence>
<dbReference type="PANTHER" id="PTHR48043:SF159">
    <property type="entry name" value="EG:EG0003.4 PROTEIN-RELATED"/>
    <property type="match status" value="1"/>
</dbReference>